<feature type="transmembrane region" description="Helical" evidence="6">
    <location>
        <begin position="341"/>
        <end position="363"/>
    </location>
</feature>
<dbReference type="InterPro" id="IPR050833">
    <property type="entry name" value="Poly_Biosynth_Transport"/>
</dbReference>
<keyword evidence="2" id="KW-1003">Cell membrane</keyword>
<keyword evidence="3 6" id="KW-0812">Transmembrane</keyword>
<feature type="transmembrane region" description="Helical" evidence="6">
    <location>
        <begin position="90"/>
        <end position="114"/>
    </location>
</feature>
<keyword evidence="8" id="KW-1185">Reference proteome</keyword>
<evidence type="ECO:0000256" key="5">
    <source>
        <dbReference type="ARBA" id="ARBA00023136"/>
    </source>
</evidence>
<feature type="transmembrane region" description="Helical" evidence="6">
    <location>
        <begin position="306"/>
        <end position="329"/>
    </location>
</feature>
<keyword evidence="5 6" id="KW-0472">Membrane</keyword>
<evidence type="ECO:0000313" key="8">
    <source>
        <dbReference type="Proteomes" id="UP000318878"/>
    </source>
</evidence>
<feature type="transmembrane region" description="Helical" evidence="6">
    <location>
        <begin position="126"/>
        <end position="147"/>
    </location>
</feature>
<sequence length="511" mass="57229">MSRTQRSIWNFVTGVGSSVLTMLVGFVSVPLLIWLLGDEQFGAFRAVADWQMMLGFLELGFAQSVRAMFAEAAGEDSKYDAQDVMEYGRWIYYRLSVVLFIAVLVLAAAIPYLVIVSPEYIWDLRLGVLSFLPLAFITPLALYLYFADSRQHGYLINFGLTFQLLLITALSLTFAYFDYGIVGQCLAFTIGHMVLPIAIWRTFRRKLQETSCTSVSNPESRELVRSKLRELNTASMLMQFSGKLGMESDRILVGFLLGATAIVPFFATQRLLQVAQHQVLMLGSSSWAALAELHHQGERLRFNQRLIELTSFTAVLALAFCISIGVFSHEFVALWVGEEQFAGWSVVVAAATIAFFQPVVAQWKWAFAATGKTPLLVRMSLTWLVVNVTLSISLTYSFGLAGPLIGTAVANTFVYFLGLPFLLKSEFQTPHDAIVWAAAKPLLLGIPYAAIIWWLAQFRPDPGWIELAVSMAATASLYLLACWFLIWDAEIREIWRSRLRGLIIRKQTAVE</sequence>
<protein>
    <submittedName>
        <fullName evidence="7">Polysaccharide biosynthesis protein</fullName>
    </submittedName>
</protein>
<dbReference type="Pfam" id="PF01943">
    <property type="entry name" value="Polysacc_synt"/>
    <property type="match status" value="1"/>
</dbReference>
<evidence type="ECO:0000256" key="4">
    <source>
        <dbReference type="ARBA" id="ARBA00022989"/>
    </source>
</evidence>
<feature type="transmembrane region" description="Helical" evidence="6">
    <location>
        <begin position="154"/>
        <end position="175"/>
    </location>
</feature>
<evidence type="ECO:0000256" key="2">
    <source>
        <dbReference type="ARBA" id="ARBA00022475"/>
    </source>
</evidence>
<dbReference type="PANTHER" id="PTHR30250">
    <property type="entry name" value="PST FAMILY PREDICTED COLANIC ACID TRANSPORTER"/>
    <property type="match status" value="1"/>
</dbReference>
<dbReference type="InterPro" id="IPR002797">
    <property type="entry name" value="Polysacc_synth"/>
</dbReference>
<dbReference type="AlphaFoldDB" id="A0A5C5V8M1"/>
<comment type="caution">
    <text evidence="7">The sequence shown here is derived from an EMBL/GenBank/DDBJ whole genome shotgun (WGS) entry which is preliminary data.</text>
</comment>
<gene>
    <name evidence="7" type="ORF">Enr8_20440</name>
</gene>
<dbReference type="RefSeq" id="WP_146431039.1">
    <property type="nucleotide sequence ID" value="NZ_SJPF01000002.1"/>
</dbReference>
<feature type="transmembrane region" description="Helical" evidence="6">
    <location>
        <begin position="435"/>
        <end position="455"/>
    </location>
</feature>
<feature type="transmembrane region" description="Helical" evidence="6">
    <location>
        <begin position="404"/>
        <end position="423"/>
    </location>
</feature>
<dbReference type="PANTHER" id="PTHR30250:SF11">
    <property type="entry name" value="O-ANTIGEN TRANSPORTER-RELATED"/>
    <property type="match status" value="1"/>
</dbReference>
<dbReference type="GO" id="GO:0005886">
    <property type="term" value="C:plasma membrane"/>
    <property type="evidence" value="ECO:0007669"/>
    <property type="project" value="UniProtKB-SubCell"/>
</dbReference>
<feature type="transmembrane region" description="Helical" evidence="6">
    <location>
        <begin position="467"/>
        <end position="487"/>
    </location>
</feature>
<feature type="transmembrane region" description="Helical" evidence="6">
    <location>
        <begin position="12"/>
        <end position="36"/>
    </location>
</feature>
<accession>A0A5C5V8M1</accession>
<reference evidence="7 8" key="1">
    <citation type="submission" date="2019-02" db="EMBL/GenBank/DDBJ databases">
        <title>Deep-cultivation of Planctomycetes and their phenomic and genomic characterization uncovers novel biology.</title>
        <authorList>
            <person name="Wiegand S."/>
            <person name="Jogler M."/>
            <person name="Boedeker C."/>
            <person name="Pinto D."/>
            <person name="Vollmers J."/>
            <person name="Rivas-Marin E."/>
            <person name="Kohn T."/>
            <person name="Peeters S.H."/>
            <person name="Heuer A."/>
            <person name="Rast P."/>
            <person name="Oberbeckmann S."/>
            <person name="Bunk B."/>
            <person name="Jeske O."/>
            <person name="Meyerdierks A."/>
            <person name="Storesund J.E."/>
            <person name="Kallscheuer N."/>
            <person name="Luecker S."/>
            <person name="Lage O.M."/>
            <person name="Pohl T."/>
            <person name="Merkel B.J."/>
            <person name="Hornburger P."/>
            <person name="Mueller R.-W."/>
            <person name="Bruemmer F."/>
            <person name="Labrenz M."/>
            <person name="Spormann A.M."/>
            <person name="Op Den Camp H."/>
            <person name="Overmann J."/>
            <person name="Amann R."/>
            <person name="Jetten M.S.M."/>
            <person name="Mascher T."/>
            <person name="Medema M.H."/>
            <person name="Devos D.P."/>
            <person name="Kaster A.-K."/>
            <person name="Ovreas L."/>
            <person name="Rohde M."/>
            <person name="Galperin M.Y."/>
            <person name="Jogler C."/>
        </authorList>
    </citation>
    <scope>NUCLEOTIDE SEQUENCE [LARGE SCALE GENOMIC DNA]</scope>
    <source>
        <strain evidence="7 8">Enr8</strain>
    </source>
</reference>
<evidence type="ECO:0000313" key="7">
    <source>
        <dbReference type="EMBL" id="TWT34631.1"/>
    </source>
</evidence>
<proteinExistence type="predicted"/>
<comment type="subcellular location">
    <subcellularLocation>
        <location evidence="1">Cell membrane</location>
        <topology evidence="1">Multi-pass membrane protein</topology>
    </subcellularLocation>
</comment>
<name>A0A5C5V8M1_9BACT</name>
<organism evidence="7 8">
    <name type="scientific">Blastopirellula retiformator</name>
    <dbReference type="NCBI Taxonomy" id="2527970"/>
    <lineage>
        <taxon>Bacteria</taxon>
        <taxon>Pseudomonadati</taxon>
        <taxon>Planctomycetota</taxon>
        <taxon>Planctomycetia</taxon>
        <taxon>Pirellulales</taxon>
        <taxon>Pirellulaceae</taxon>
        <taxon>Blastopirellula</taxon>
    </lineage>
</organism>
<evidence type="ECO:0000256" key="6">
    <source>
        <dbReference type="SAM" id="Phobius"/>
    </source>
</evidence>
<dbReference type="Proteomes" id="UP000318878">
    <property type="component" value="Unassembled WGS sequence"/>
</dbReference>
<dbReference type="EMBL" id="SJPF01000002">
    <property type="protein sequence ID" value="TWT34631.1"/>
    <property type="molecule type" value="Genomic_DNA"/>
</dbReference>
<feature type="transmembrane region" description="Helical" evidence="6">
    <location>
        <begin position="181"/>
        <end position="200"/>
    </location>
</feature>
<evidence type="ECO:0000256" key="1">
    <source>
        <dbReference type="ARBA" id="ARBA00004651"/>
    </source>
</evidence>
<evidence type="ECO:0000256" key="3">
    <source>
        <dbReference type="ARBA" id="ARBA00022692"/>
    </source>
</evidence>
<feature type="transmembrane region" description="Helical" evidence="6">
    <location>
        <begin position="251"/>
        <end position="268"/>
    </location>
</feature>
<keyword evidence="4 6" id="KW-1133">Transmembrane helix</keyword>
<dbReference type="OrthoDB" id="254672at2"/>